<feature type="domain" description="Peptidase S9 prolyl oligopeptidase catalytic" evidence="3">
    <location>
        <begin position="453"/>
        <end position="653"/>
    </location>
</feature>
<keyword evidence="5" id="KW-1185">Reference proteome</keyword>
<dbReference type="Pfam" id="PF00326">
    <property type="entry name" value="Peptidase_S9"/>
    <property type="match status" value="1"/>
</dbReference>
<feature type="region of interest" description="Disordered" evidence="2">
    <location>
        <begin position="344"/>
        <end position="388"/>
    </location>
</feature>
<comment type="caution">
    <text evidence="4">The sequence shown here is derived from an EMBL/GenBank/DDBJ whole genome shotgun (WGS) entry which is preliminary data.</text>
</comment>
<gene>
    <name evidence="4" type="ORF">GCM10009763_14400</name>
</gene>
<dbReference type="InterPro" id="IPR001375">
    <property type="entry name" value="Peptidase_S9_cat"/>
</dbReference>
<dbReference type="RefSeq" id="WP_206609353.1">
    <property type="nucleotide sequence ID" value="NZ_BAAANW010000011.1"/>
</dbReference>
<dbReference type="PRINTS" id="PR00862">
    <property type="entry name" value="PROLIGOPTASE"/>
</dbReference>
<proteinExistence type="predicted"/>
<protein>
    <submittedName>
        <fullName evidence="4">Alpha/beta fold hydrolase</fullName>
    </submittedName>
</protein>
<name>A0ABN2D1R6_9MICO</name>
<dbReference type="SUPFAM" id="SSF53474">
    <property type="entry name" value="alpha/beta-Hydrolases"/>
    <property type="match status" value="1"/>
</dbReference>
<dbReference type="Proteomes" id="UP001500350">
    <property type="component" value="Unassembled WGS sequence"/>
</dbReference>
<sequence length="654" mass="70778">MSFNPRTSETSPARPSVRHSLHPCLSPDGKLLAAVVIDEDGYPHAVQRPLATPDGVGAGPERTVPIPTPGPVRNVAYSHDGHWIACEVGPDGGEREEIWLFTTDPDDQSAVNPFEFTDATVQIVCWDGAELALTAIDDSGLAEGRVLSAVTQDVRVVDRRVGGELVHVRDGVALFRVGSRGHRELLRVDVGGAWWPLLPPDPGSTTDAGVVLDAGHESGVMRALVRSDHHGERFRLLDVRVGPDGTDVRELAARADADLDEFSVSRDGSTATLLWNHDGRSRIQILDLRYGEPRELPAPRLPKVVVTSPSLTADGRLLTFCVQGPEFPPRVVLWDVAHGTWTGDEPGANLSPEDPRPPIGAPGPLARYSAEPKGETAAPDPEADEADSRPLTVLVDAGSATFVPELVRYPARDGLELTAWVYRCGDEPAPTMVYFHGGPEGQSRPSYNNVLRQAVDAGYTVVAPNVRGSSGQGRAFSHADERYSRLSAIDDVADTVAYLVKTGISDPEKMVVSGRSYGGYLTLATLVRHPELWRGAIAACGMSDLETFYRDTEPWIAVAALPKYGHPLQERELLQELSPIHGLGEVVVPVLFVHGAHDTNVPVNETRQAIAVLESNGVGTDLLLFEDEGHEFVKRANRHRLGDRVVAFLEEVLD</sequence>
<dbReference type="GO" id="GO:0016787">
    <property type="term" value="F:hydrolase activity"/>
    <property type="evidence" value="ECO:0007669"/>
    <property type="project" value="UniProtKB-KW"/>
</dbReference>
<dbReference type="EMBL" id="BAAANW010000011">
    <property type="protein sequence ID" value="GAA1567323.1"/>
    <property type="molecule type" value="Genomic_DNA"/>
</dbReference>
<feature type="compositionally biased region" description="Polar residues" evidence="2">
    <location>
        <begin position="1"/>
        <end position="13"/>
    </location>
</feature>
<evidence type="ECO:0000256" key="1">
    <source>
        <dbReference type="ARBA" id="ARBA00022801"/>
    </source>
</evidence>
<evidence type="ECO:0000313" key="4">
    <source>
        <dbReference type="EMBL" id="GAA1567323.1"/>
    </source>
</evidence>
<feature type="region of interest" description="Disordered" evidence="2">
    <location>
        <begin position="1"/>
        <end position="22"/>
    </location>
</feature>
<dbReference type="SUPFAM" id="SSF50993">
    <property type="entry name" value="Peptidase/esterase 'gauge' domain"/>
    <property type="match status" value="1"/>
</dbReference>
<evidence type="ECO:0000259" key="3">
    <source>
        <dbReference type="Pfam" id="PF00326"/>
    </source>
</evidence>
<organism evidence="4 5">
    <name type="scientific">Dermacoccus profundi</name>
    <dbReference type="NCBI Taxonomy" id="322602"/>
    <lineage>
        <taxon>Bacteria</taxon>
        <taxon>Bacillati</taxon>
        <taxon>Actinomycetota</taxon>
        <taxon>Actinomycetes</taxon>
        <taxon>Micrococcales</taxon>
        <taxon>Dermacoccaceae</taxon>
        <taxon>Dermacoccus</taxon>
    </lineage>
</organism>
<reference evidence="5" key="1">
    <citation type="journal article" date="2019" name="Int. J. Syst. Evol. Microbiol.">
        <title>The Global Catalogue of Microorganisms (GCM) 10K type strain sequencing project: providing services to taxonomists for standard genome sequencing and annotation.</title>
        <authorList>
            <consortium name="The Broad Institute Genomics Platform"/>
            <consortium name="The Broad Institute Genome Sequencing Center for Infectious Disease"/>
            <person name="Wu L."/>
            <person name="Ma J."/>
        </authorList>
    </citation>
    <scope>NUCLEOTIDE SEQUENCE [LARGE SCALE GENOMIC DNA]</scope>
    <source>
        <strain evidence="5">JCM 14589</strain>
    </source>
</reference>
<dbReference type="PANTHER" id="PTHR42776">
    <property type="entry name" value="SERINE PEPTIDASE S9 FAMILY MEMBER"/>
    <property type="match status" value="1"/>
</dbReference>
<evidence type="ECO:0000313" key="5">
    <source>
        <dbReference type="Proteomes" id="UP001500350"/>
    </source>
</evidence>
<dbReference type="Gene3D" id="3.40.50.1820">
    <property type="entry name" value="alpha/beta hydrolase"/>
    <property type="match status" value="1"/>
</dbReference>
<accession>A0ABN2D1R6</accession>
<keyword evidence="1 4" id="KW-0378">Hydrolase</keyword>
<dbReference type="InterPro" id="IPR011042">
    <property type="entry name" value="6-blade_b-propeller_TolB-like"/>
</dbReference>
<evidence type="ECO:0000256" key="2">
    <source>
        <dbReference type="SAM" id="MobiDB-lite"/>
    </source>
</evidence>
<feature type="region of interest" description="Disordered" evidence="2">
    <location>
        <begin position="50"/>
        <end position="70"/>
    </location>
</feature>
<dbReference type="InterPro" id="IPR029058">
    <property type="entry name" value="AB_hydrolase_fold"/>
</dbReference>
<dbReference type="Gene3D" id="2.120.10.30">
    <property type="entry name" value="TolB, C-terminal domain"/>
    <property type="match status" value="1"/>
</dbReference>
<dbReference type="InterPro" id="IPR002470">
    <property type="entry name" value="Peptidase_S9A"/>
</dbReference>
<dbReference type="PANTHER" id="PTHR42776:SF27">
    <property type="entry name" value="DIPEPTIDYL PEPTIDASE FAMILY MEMBER 6"/>
    <property type="match status" value="1"/>
</dbReference>